<dbReference type="Proteomes" id="UP000663844">
    <property type="component" value="Unassembled WGS sequence"/>
</dbReference>
<evidence type="ECO:0000313" key="1">
    <source>
        <dbReference type="EMBL" id="CAF3827383.1"/>
    </source>
</evidence>
<name>A0A819CXA4_9BILA</name>
<proteinExistence type="predicted"/>
<gene>
    <name evidence="1" type="ORF">OXD698_LOCUS19835</name>
</gene>
<comment type="caution">
    <text evidence="1">The sequence shown here is derived from an EMBL/GenBank/DDBJ whole genome shotgun (WGS) entry which is preliminary data.</text>
</comment>
<reference evidence="1" key="1">
    <citation type="submission" date="2021-02" db="EMBL/GenBank/DDBJ databases">
        <authorList>
            <person name="Nowell W R."/>
        </authorList>
    </citation>
    <scope>NUCLEOTIDE SEQUENCE</scope>
</reference>
<feature type="non-terminal residue" evidence="1">
    <location>
        <position position="1"/>
    </location>
</feature>
<organism evidence="1 2">
    <name type="scientific">Adineta steineri</name>
    <dbReference type="NCBI Taxonomy" id="433720"/>
    <lineage>
        <taxon>Eukaryota</taxon>
        <taxon>Metazoa</taxon>
        <taxon>Spiralia</taxon>
        <taxon>Gnathifera</taxon>
        <taxon>Rotifera</taxon>
        <taxon>Eurotatoria</taxon>
        <taxon>Bdelloidea</taxon>
        <taxon>Adinetida</taxon>
        <taxon>Adinetidae</taxon>
        <taxon>Adineta</taxon>
    </lineage>
</organism>
<evidence type="ECO:0000313" key="2">
    <source>
        <dbReference type="Proteomes" id="UP000663844"/>
    </source>
</evidence>
<sequence>FSPDKIYPFISSIVRVSVRFDLKNQTSSTLKYGTYLTAK</sequence>
<dbReference type="EMBL" id="CAJOAZ010001545">
    <property type="protein sequence ID" value="CAF3827383.1"/>
    <property type="molecule type" value="Genomic_DNA"/>
</dbReference>
<accession>A0A819CXA4</accession>
<protein>
    <submittedName>
        <fullName evidence="1">Uncharacterized protein</fullName>
    </submittedName>
</protein>
<dbReference type="AlphaFoldDB" id="A0A819CXA4"/>